<proteinExistence type="predicted"/>
<reference evidence="2" key="1">
    <citation type="journal article" date="2019" name="Int. J. Syst. Evol. Microbiol.">
        <title>The Global Catalogue of Microorganisms (GCM) 10K type strain sequencing project: providing services to taxonomists for standard genome sequencing and annotation.</title>
        <authorList>
            <consortium name="The Broad Institute Genomics Platform"/>
            <consortium name="The Broad Institute Genome Sequencing Center for Infectious Disease"/>
            <person name="Wu L."/>
            <person name="Ma J."/>
        </authorList>
    </citation>
    <scope>NUCLEOTIDE SEQUENCE [LARGE SCALE GENOMIC DNA]</scope>
    <source>
        <strain evidence="2">JCM 18304</strain>
    </source>
</reference>
<comment type="caution">
    <text evidence="1">The sequence shown here is derived from an EMBL/GenBank/DDBJ whole genome shotgun (WGS) entry which is preliminary data.</text>
</comment>
<name>A0ABP9SJ76_9ACTN</name>
<dbReference type="Proteomes" id="UP001501570">
    <property type="component" value="Unassembled WGS sequence"/>
</dbReference>
<organism evidence="1 2">
    <name type="scientific">Rugosimonospora acidiphila</name>
    <dbReference type="NCBI Taxonomy" id="556531"/>
    <lineage>
        <taxon>Bacteria</taxon>
        <taxon>Bacillati</taxon>
        <taxon>Actinomycetota</taxon>
        <taxon>Actinomycetes</taxon>
        <taxon>Micromonosporales</taxon>
        <taxon>Micromonosporaceae</taxon>
        <taxon>Rugosimonospora</taxon>
    </lineage>
</organism>
<keyword evidence="2" id="KW-1185">Reference proteome</keyword>
<protein>
    <submittedName>
        <fullName evidence="1">Uncharacterized protein</fullName>
    </submittedName>
</protein>
<gene>
    <name evidence="1" type="ORF">GCM10023322_68590</name>
</gene>
<evidence type="ECO:0000313" key="1">
    <source>
        <dbReference type="EMBL" id="GAA5197404.1"/>
    </source>
</evidence>
<sequence length="111" mass="11812">MAGMEFEFEALLRTAEFLQTPHVLDVLGCLAEGLPPHAHLATADPDAVNAAVCLLIEVEAAHQCPDGTALGSPSSARVAVTVKGRTILRLAQDLDWPPVSPEFAIDERAAW</sequence>
<accession>A0ABP9SJ76</accession>
<evidence type="ECO:0000313" key="2">
    <source>
        <dbReference type="Proteomes" id="UP001501570"/>
    </source>
</evidence>
<dbReference type="EMBL" id="BAABJQ010000029">
    <property type="protein sequence ID" value="GAA5197404.1"/>
    <property type="molecule type" value="Genomic_DNA"/>
</dbReference>